<dbReference type="PROSITE" id="PS51257">
    <property type="entry name" value="PROKAR_LIPOPROTEIN"/>
    <property type="match status" value="1"/>
</dbReference>
<keyword evidence="1" id="KW-0732">Signal</keyword>
<protein>
    <recommendedName>
        <fullName evidence="4">Lipoprotein</fullName>
    </recommendedName>
</protein>
<dbReference type="Proteomes" id="UP000619041">
    <property type="component" value="Unassembled WGS sequence"/>
</dbReference>
<dbReference type="EMBL" id="BMKL01000001">
    <property type="protein sequence ID" value="GGD96758.1"/>
    <property type="molecule type" value="Genomic_DNA"/>
</dbReference>
<comment type="caution">
    <text evidence="2">The sequence shown here is derived from an EMBL/GenBank/DDBJ whole genome shotgun (WGS) entry which is preliminary data.</text>
</comment>
<feature type="signal peptide" evidence="1">
    <location>
        <begin position="1"/>
        <end position="18"/>
    </location>
</feature>
<gene>
    <name evidence="2" type="ORF">GCM10011515_15700</name>
</gene>
<evidence type="ECO:0000313" key="2">
    <source>
        <dbReference type="EMBL" id="GGD96758.1"/>
    </source>
</evidence>
<sequence length="135" mass="14858">MRALFVATAVMTLATGCAATKALQNPARVEVLPNDDFELSGVRVGIRGSSLEVIGAVRRRHPLARAIGAHLVVEAFRGNERLAGKRAWWSVMSMHRLPGGRFQSLLAGDALRADRVRIAIHPFHRREAEQDNLND</sequence>
<evidence type="ECO:0008006" key="4">
    <source>
        <dbReference type="Google" id="ProtNLM"/>
    </source>
</evidence>
<name>A0ABQ1S918_9SPHN</name>
<organism evidence="2 3">
    <name type="scientific">Tsuneonella deserti</name>
    <dbReference type="NCBI Taxonomy" id="2035528"/>
    <lineage>
        <taxon>Bacteria</taxon>
        <taxon>Pseudomonadati</taxon>
        <taxon>Pseudomonadota</taxon>
        <taxon>Alphaproteobacteria</taxon>
        <taxon>Sphingomonadales</taxon>
        <taxon>Erythrobacteraceae</taxon>
        <taxon>Tsuneonella</taxon>
    </lineage>
</organism>
<feature type="chain" id="PRO_5045040570" description="Lipoprotein" evidence="1">
    <location>
        <begin position="19"/>
        <end position="135"/>
    </location>
</feature>
<reference evidence="3" key="1">
    <citation type="journal article" date="2019" name="Int. J. Syst. Evol. Microbiol.">
        <title>The Global Catalogue of Microorganisms (GCM) 10K type strain sequencing project: providing services to taxonomists for standard genome sequencing and annotation.</title>
        <authorList>
            <consortium name="The Broad Institute Genomics Platform"/>
            <consortium name="The Broad Institute Genome Sequencing Center for Infectious Disease"/>
            <person name="Wu L."/>
            <person name="Ma J."/>
        </authorList>
    </citation>
    <scope>NUCLEOTIDE SEQUENCE [LARGE SCALE GENOMIC DNA]</scope>
    <source>
        <strain evidence="3">CGMCC 1.15959</strain>
    </source>
</reference>
<evidence type="ECO:0000256" key="1">
    <source>
        <dbReference type="SAM" id="SignalP"/>
    </source>
</evidence>
<evidence type="ECO:0000313" key="3">
    <source>
        <dbReference type="Proteomes" id="UP000619041"/>
    </source>
</evidence>
<dbReference type="RefSeq" id="WP_126177287.1">
    <property type="nucleotide sequence ID" value="NZ_BMKL01000001.1"/>
</dbReference>
<keyword evidence="3" id="KW-1185">Reference proteome</keyword>
<accession>A0ABQ1S918</accession>
<proteinExistence type="predicted"/>